<proteinExistence type="predicted"/>
<keyword evidence="3" id="KW-1185">Reference proteome</keyword>
<evidence type="ECO:0000256" key="1">
    <source>
        <dbReference type="SAM" id="Phobius"/>
    </source>
</evidence>
<protein>
    <submittedName>
        <fullName evidence="2">Uncharacterized protein</fullName>
    </submittedName>
</protein>
<feature type="non-terminal residue" evidence="2">
    <location>
        <position position="113"/>
    </location>
</feature>
<dbReference type="Proteomes" id="UP000257109">
    <property type="component" value="Unassembled WGS sequence"/>
</dbReference>
<keyword evidence="1" id="KW-0812">Transmembrane</keyword>
<feature type="non-terminal residue" evidence="2">
    <location>
        <position position="1"/>
    </location>
</feature>
<organism evidence="2 3">
    <name type="scientific">Mucuna pruriens</name>
    <name type="common">Velvet bean</name>
    <name type="synonym">Dolichos pruriens</name>
    <dbReference type="NCBI Taxonomy" id="157652"/>
    <lineage>
        <taxon>Eukaryota</taxon>
        <taxon>Viridiplantae</taxon>
        <taxon>Streptophyta</taxon>
        <taxon>Embryophyta</taxon>
        <taxon>Tracheophyta</taxon>
        <taxon>Spermatophyta</taxon>
        <taxon>Magnoliopsida</taxon>
        <taxon>eudicotyledons</taxon>
        <taxon>Gunneridae</taxon>
        <taxon>Pentapetalae</taxon>
        <taxon>rosids</taxon>
        <taxon>fabids</taxon>
        <taxon>Fabales</taxon>
        <taxon>Fabaceae</taxon>
        <taxon>Papilionoideae</taxon>
        <taxon>50 kb inversion clade</taxon>
        <taxon>NPAAA clade</taxon>
        <taxon>indigoferoid/millettioid clade</taxon>
        <taxon>Phaseoleae</taxon>
        <taxon>Mucuna</taxon>
    </lineage>
</organism>
<comment type="caution">
    <text evidence="2">The sequence shown here is derived from an EMBL/GenBank/DDBJ whole genome shotgun (WGS) entry which is preliminary data.</text>
</comment>
<feature type="transmembrane region" description="Helical" evidence="1">
    <location>
        <begin position="26"/>
        <end position="49"/>
    </location>
</feature>
<dbReference type="AlphaFoldDB" id="A0A371FW36"/>
<evidence type="ECO:0000313" key="3">
    <source>
        <dbReference type="Proteomes" id="UP000257109"/>
    </source>
</evidence>
<evidence type="ECO:0000313" key="2">
    <source>
        <dbReference type="EMBL" id="RDX82273.1"/>
    </source>
</evidence>
<accession>A0A371FW36</accession>
<name>A0A371FW36_MUCPR</name>
<sequence length="113" mass="12702">MSVIILRSGKELPQQQTLITSLKWKIMMFLTVEVILKGFASGTLIVWLVQVSAKVQVCENLIEPYLELQTSKLDNLGSFEKLRQRPTTSLFLVQPSLTICSIKDLHKDVASAL</sequence>
<gene>
    <name evidence="2" type="ORF">CR513_36958</name>
</gene>
<keyword evidence="1" id="KW-0472">Membrane</keyword>
<keyword evidence="1" id="KW-1133">Transmembrane helix</keyword>
<dbReference type="EMBL" id="QJKJ01007676">
    <property type="protein sequence ID" value="RDX82273.1"/>
    <property type="molecule type" value="Genomic_DNA"/>
</dbReference>
<reference evidence="2" key="1">
    <citation type="submission" date="2018-05" db="EMBL/GenBank/DDBJ databases">
        <title>Draft genome of Mucuna pruriens seed.</title>
        <authorList>
            <person name="Nnadi N.E."/>
            <person name="Vos R."/>
            <person name="Hasami M.H."/>
            <person name="Devisetty U.K."/>
            <person name="Aguiy J.C."/>
        </authorList>
    </citation>
    <scope>NUCLEOTIDE SEQUENCE [LARGE SCALE GENOMIC DNA]</scope>
    <source>
        <strain evidence="2">JCA_2017</strain>
    </source>
</reference>